<accession>A0ABT4MY15</accession>
<sequence length="111" mass="11160">MKTIEAGGLVVGELFAVDEVDTIHGVGTKMTTIAGEVRGITVAPGFAAVATAMTGSALAGACAGKDDLLVDLLSRAAGRVEQIGNACTDTGNELIDTEEESASGFRALGDF</sequence>
<evidence type="ECO:0008006" key="3">
    <source>
        <dbReference type="Google" id="ProtNLM"/>
    </source>
</evidence>
<evidence type="ECO:0000313" key="1">
    <source>
        <dbReference type="EMBL" id="MCZ4551903.1"/>
    </source>
</evidence>
<dbReference type="RefSeq" id="WP_084837299.1">
    <property type="nucleotide sequence ID" value="NZ_JAPWIE010000005.1"/>
</dbReference>
<proteinExistence type="predicted"/>
<dbReference type="EMBL" id="JAPWIE010000005">
    <property type="protein sequence ID" value="MCZ4551903.1"/>
    <property type="molecule type" value="Genomic_DNA"/>
</dbReference>
<name>A0ABT4MY15_GORRU</name>
<evidence type="ECO:0000313" key="2">
    <source>
        <dbReference type="Proteomes" id="UP001067235"/>
    </source>
</evidence>
<protein>
    <recommendedName>
        <fullName evidence="3">ESX-1 secretion-associated protein</fullName>
    </recommendedName>
</protein>
<gene>
    <name evidence="1" type="ORF">O4213_18075</name>
</gene>
<reference evidence="1" key="1">
    <citation type="submission" date="2022-12" db="EMBL/GenBank/DDBJ databases">
        <authorList>
            <person name="Krivoruchko A.V."/>
            <person name="Elkin A."/>
        </authorList>
    </citation>
    <scope>NUCLEOTIDE SEQUENCE</scope>
    <source>
        <strain evidence="1">IEGM 1388</strain>
    </source>
</reference>
<dbReference type="Proteomes" id="UP001067235">
    <property type="component" value="Unassembled WGS sequence"/>
</dbReference>
<organism evidence="1 2">
    <name type="scientific">Gordonia rubripertincta</name>
    <name type="common">Rhodococcus corallinus</name>
    <dbReference type="NCBI Taxonomy" id="36822"/>
    <lineage>
        <taxon>Bacteria</taxon>
        <taxon>Bacillati</taxon>
        <taxon>Actinomycetota</taxon>
        <taxon>Actinomycetes</taxon>
        <taxon>Mycobacteriales</taxon>
        <taxon>Gordoniaceae</taxon>
        <taxon>Gordonia</taxon>
    </lineage>
</organism>
<keyword evidence="2" id="KW-1185">Reference proteome</keyword>
<comment type="caution">
    <text evidence="1">The sequence shown here is derived from an EMBL/GenBank/DDBJ whole genome shotgun (WGS) entry which is preliminary data.</text>
</comment>